<dbReference type="Proteomes" id="UP001196413">
    <property type="component" value="Unassembled WGS sequence"/>
</dbReference>
<protein>
    <submittedName>
        <fullName evidence="1">Uncharacterized protein</fullName>
    </submittedName>
</protein>
<dbReference type="AlphaFoldDB" id="A0AAD5RB09"/>
<comment type="caution">
    <text evidence="1">The sequence shown here is derived from an EMBL/GenBank/DDBJ whole genome shotgun (WGS) entry which is preliminary data.</text>
</comment>
<keyword evidence="2" id="KW-1185">Reference proteome</keyword>
<evidence type="ECO:0000313" key="2">
    <source>
        <dbReference type="Proteomes" id="UP001196413"/>
    </source>
</evidence>
<evidence type="ECO:0000313" key="1">
    <source>
        <dbReference type="EMBL" id="KAJ1373030.1"/>
    </source>
</evidence>
<accession>A0AAD5RB09</accession>
<name>A0AAD5RB09_PARTN</name>
<dbReference type="EMBL" id="JAHQIW010007218">
    <property type="protein sequence ID" value="KAJ1373030.1"/>
    <property type="molecule type" value="Genomic_DNA"/>
</dbReference>
<sequence>MESGARINIANKQNLTPLTLAAKLAKKQVNHIDTSIIRLKLQIKCAFVLRPVAMSTAVRQRNTIEVHFHLNSIRYFSRALMDGSHLKELQLMGPTLKVMRQGMRLAIKKLGDVTHQLLVVFEFFIPQMLLQGLKAITVPRKILGPYGGCGTVIQLTFTKAASRFCNVRLSVIRDKGDRIFRMPLSHCCDWLPELSSSQTLALITCLFSSSFQRATPANARKARA</sequence>
<proteinExistence type="predicted"/>
<reference evidence="1" key="1">
    <citation type="submission" date="2021-06" db="EMBL/GenBank/DDBJ databases">
        <title>Parelaphostrongylus tenuis whole genome reference sequence.</title>
        <authorList>
            <person name="Garwood T.J."/>
            <person name="Larsen P.A."/>
            <person name="Fountain-Jones N.M."/>
            <person name="Garbe J.R."/>
            <person name="Macchietto M.G."/>
            <person name="Kania S.A."/>
            <person name="Gerhold R.W."/>
            <person name="Richards J.E."/>
            <person name="Wolf T.M."/>
        </authorList>
    </citation>
    <scope>NUCLEOTIDE SEQUENCE</scope>
    <source>
        <strain evidence="1">MNPRO001-30</strain>
        <tissue evidence="1">Meninges</tissue>
    </source>
</reference>
<organism evidence="1 2">
    <name type="scientific">Parelaphostrongylus tenuis</name>
    <name type="common">Meningeal worm</name>
    <dbReference type="NCBI Taxonomy" id="148309"/>
    <lineage>
        <taxon>Eukaryota</taxon>
        <taxon>Metazoa</taxon>
        <taxon>Ecdysozoa</taxon>
        <taxon>Nematoda</taxon>
        <taxon>Chromadorea</taxon>
        <taxon>Rhabditida</taxon>
        <taxon>Rhabditina</taxon>
        <taxon>Rhabditomorpha</taxon>
        <taxon>Strongyloidea</taxon>
        <taxon>Metastrongylidae</taxon>
        <taxon>Parelaphostrongylus</taxon>
    </lineage>
</organism>
<gene>
    <name evidence="1" type="ORF">KIN20_035356</name>
</gene>